<sequence>MTQLDVDPALFYELAGAYSWASRAASAALLKMDQELRAATDMSGRDPGGTEWGGNYFRSGIEASVTAGIATDVLVRMAALIRQSGVNHDQSENADDYNTPGGALPEADPGGQTATARPLKNPAGGSRPEPMGWRDVMGSVKWVNGDTAKLQMAADSWLAAASAYQALDSEIKVKMKRLLGSTSPEIPDIDKTNKTVLEAVKLLADAMRQQSGATSGYADILTAAQEGIERELQLQTVTQAINDVNEATIGKPIAPAIRIAAELEIQLSRSRIQAILDGLANARDVTNGTFTGVSATVVNTVNTRFKPVLDLQLKRPPEPTSAEQRRRNKLEGAKAEARAGIDPTKPKQSIPSVTGATRRIPDDLDTSNKRLTEVKNVKRQEYTDQIKDFVQFTQANGYEFVLVTDNNTELAPDIEALIQQGKIKHVKMDFKS</sequence>
<proteinExistence type="predicted"/>
<protein>
    <submittedName>
        <fullName evidence="3">Toxin</fullName>
    </submittedName>
</protein>
<dbReference type="EMBL" id="CP109441">
    <property type="protein sequence ID" value="WUV42571.1"/>
    <property type="molecule type" value="Genomic_DNA"/>
</dbReference>
<name>A0ABZ1YHZ7_9NOCA</name>
<reference evidence="3" key="1">
    <citation type="submission" date="2022-10" db="EMBL/GenBank/DDBJ databases">
        <title>The complete genomes of actinobacterial strains from the NBC collection.</title>
        <authorList>
            <person name="Joergensen T.S."/>
            <person name="Alvarez Arevalo M."/>
            <person name="Sterndorff E.B."/>
            <person name="Faurdal D."/>
            <person name="Vuksanovic O."/>
            <person name="Mourched A.-S."/>
            <person name="Charusanti P."/>
            <person name="Shaw S."/>
            <person name="Blin K."/>
            <person name="Weber T."/>
        </authorList>
    </citation>
    <scope>NUCLEOTIDE SEQUENCE</scope>
    <source>
        <strain evidence="3">NBC_01482</strain>
    </source>
</reference>
<gene>
    <name evidence="3" type="ORF">OG563_25285</name>
</gene>
<keyword evidence="4" id="KW-1185">Reference proteome</keyword>
<accession>A0ABZ1YHZ7</accession>
<evidence type="ECO:0000259" key="2">
    <source>
        <dbReference type="Pfam" id="PF15649"/>
    </source>
</evidence>
<evidence type="ECO:0000313" key="3">
    <source>
        <dbReference type="EMBL" id="WUV42571.1"/>
    </source>
</evidence>
<evidence type="ECO:0000256" key="1">
    <source>
        <dbReference type="SAM" id="MobiDB-lite"/>
    </source>
</evidence>
<feature type="compositionally biased region" description="Basic and acidic residues" evidence="1">
    <location>
        <begin position="314"/>
        <end position="339"/>
    </location>
</feature>
<feature type="region of interest" description="Disordered" evidence="1">
    <location>
        <begin position="87"/>
        <end position="133"/>
    </location>
</feature>
<organism evidence="3 4">
    <name type="scientific">Nocardia vinacea</name>
    <dbReference type="NCBI Taxonomy" id="96468"/>
    <lineage>
        <taxon>Bacteria</taxon>
        <taxon>Bacillati</taxon>
        <taxon>Actinomycetota</taxon>
        <taxon>Actinomycetes</taxon>
        <taxon>Mycobacteriales</taxon>
        <taxon>Nocardiaceae</taxon>
        <taxon>Nocardia</taxon>
    </lineage>
</organism>
<dbReference type="RefSeq" id="WP_329405236.1">
    <property type="nucleotide sequence ID" value="NZ_CP109441.1"/>
</dbReference>
<dbReference type="InterPro" id="IPR028903">
    <property type="entry name" value="Tox-REase-7_dom"/>
</dbReference>
<feature type="compositionally biased region" description="Polar residues" evidence="1">
    <location>
        <begin position="346"/>
        <end position="355"/>
    </location>
</feature>
<dbReference type="Pfam" id="PF15649">
    <property type="entry name" value="Tox-REase-7"/>
    <property type="match status" value="1"/>
</dbReference>
<feature type="region of interest" description="Disordered" evidence="1">
    <location>
        <begin position="314"/>
        <end position="364"/>
    </location>
</feature>
<feature type="domain" description="Tox-REase-7" evidence="2">
    <location>
        <begin position="332"/>
        <end position="413"/>
    </location>
</feature>
<dbReference type="Proteomes" id="UP001432062">
    <property type="component" value="Chromosome"/>
</dbReference>
<evidence type="ECO:0000313" key="4">
    <source>
        <dbReference type="Proteomes" id="UP001432062"/>
    </source>
</evidence>